<comment type="similarity">
    <text evidence="2 10">Belongs to the D-isomer specific 2-hydroxyacid dehydrogenase family.</text>
</comment>
<dbReference type="Gene3D" id="3.30.1330.90">
    <property type="entry name" value="D-3-phosphoglycerate dehydrogenase, domain 3"/>
    <property type="match status" value="1"/>
</dbReference>
<evidence type="ECO:0000256" key="7">
    <source>
        <dbReference type="ARBA" id="ARBA00023027"/>
    </source>
</evidence>
<dbReference type="FunFam" id="3.40.50.720:FF:000616">
    <property type="entry name" value="D-3-phosphoglycerate dehydrogenase 2 chloroplastic"/>
    <property type="match status" value="1"/>
</dbReference>
<dbReference type="GO" id="GO:0051287">
    <property type="term" value="F:NAD binding"/>
    <property type="evidence" value="ECO:0007669"/>
    <property type="project" value="UniProtKB-UniRule"/>
</dbReference>
<dbReference type="PROSITE" id="PS00065">
    <property type="entry name" value="D_2_HYDROXYACID_DH_1"/>
    <property type="match status" value="1"/>
</dbReference>
<dbReference type="PANTHER" id="PTHR42938:SF22">
    <property type="entry name" value="D-3-PHOSPHOGLYCERATE DEHYDROGENASE"/>
    <property type="match status" value="1"/>
</dbReference>
<feature type="domain" description="D-isomer specific 2-hydroxyacid dehydrogenase catalytic" evidence="11">
    <location>
        <begin position="8"/>
        <end position="316"/>
    </location>
</feature>
<dbReference type="FunFam" id="3.40.50.720:FF:000021">
    <property type="entry name" value="D-3-phosphoglycerate dehydrogenase"/>
    <property type="match status" value="1"/>
</dbReference>
<evidence type="ECO:0000259" key="11">
    <source>
        <dbReference type="Pfam" id="PF00389"/>
    </source>
</evidence>
<evidence type="ECO:0000256" key="4">
    <source>
        <dbReference type="ARBA" id="ARBA00022553"/>
    </source>
</evidence>
<dbReference type="InterPro" id="IPR036291">
    <property type="entry name" value="NAD(P)-bd_dom_sf"/>
</dbReference>
<feature type="domain" description="D-3-phosphoglycerate dehydrogenase ASB" evidence="13">
    <location>
        <begin position="329"/>
        <end position="443"/>
    </location>
</feature>
<evidence type="ECO:0000256" key="2">
    <source>
        <dbReference type="ARBA" id="ARBA00005854"/>
    </source>
</evidence>
<dbReference type="Pfam" id="PF00389">
    <property type="entry name" value="2-Hacid_dh"/>
    <property type="match status" value="1"/>
</dbReference>
<keyword evidence="10" id="KW-0028">Amino-acid biosynthesis</keyword>
<evidence type="ECO:0000256" key="8">
    <source>
        <dbReference type="ARBA" id="ARBA00023299"/>
    </source>
</evidence>
<dbReference type="EC" id="1.1.1.95" evidence="10"/>
<dbReference type="EMBL" id="GFAH01000175">
    <property type="protein sequence ID" value="JAV48214.1"/>
    <property type="molecule type" value="Transcribed_RNA"/>
</dbReference>
<evidence type="ECO:0000313" key="14">
    <source>
        <dbReference type="EMBL" id="JAV48214.1"/>
    </source>
</evidence>
<dbReference type="InterPro" id="IPR006140">
    <property type="entry name" value="D-isomer_DH_NAD-bd"/>
</dbReference>
<keyword evidence="5" id="KW-0007">Acetylation</keyword>
<dbReference type="GO" id="GO:0006564">
    <property type="term" value="P:L-serine biosynthetic process"/>
    <property type="evidence" value="ECO:0007669"/>
    <property type="project" value="UniProtKB-KW"/>
</dbReference>
<keyword evidence="8 10" id="KW-0718">Serine biosynthesis</keyword>
<evidence type="ECO:0000256" key="1">
    <source>
        <dbReference type="ARBA" id="ARBA00005216"/>
    </source>
</evidence>
<evidence type="ECO:0000256" key="5">
    <source>
        <dbReference type="ARBA" id="ARBA00022990"/>
    </source>
</evidence>
<dbReference type="SUPFAM" id="SSF143548">
    <property type="entry name" value="Serine metabolism enzymes domain"/>
    <property type="match status" value="1"/>
</dbReference>
<accession>A0A1W7RAQ6</accession>
<dbReference type="Pfam" id="PF02826">
    <property type="entry name" value="2-Hacid_dh_C"/>
    <property type="match status" value="1"/>
</dbReference>
<dbReference type="NCBIfam" id="TIGR01327">
    <property type="entry name" value="PGDH"/>
    <property type="match status" value="1"/>
</dbReference>
<evidence type="ECO:0000256" key="10">
    <source>
        <dbReference type="RuleBase" id="RU363003"/>
    </source>
</evidence>
<evidence type="ECO:0000256" key="6">
    <source>
        <dbReference type="ARBA" id="ARBA00023002"/>
    </source>
</evidence>
<dbReference type="AlphaFoldDB" id="A0A1W7RAQ6"/>
<organism evidence="14">
    <name type="scientific">Hadrurus spadix</name>
    <dbReference type="NCBI Taxonomy" id="141984"/>
    <lineage>
        <taxon>Eukaryota</taxon>
        <taxon>Metazoa</taxon>
        <taxon>Ecdysozoa</taxon>
        <taxon>Arthropoda</taxon>
        <taxon>Chelicerata</taxon>
        <taxon>Arachnida</taxon>
        <taxon>Scorpiones</taxon>
        <taxon>Iurida</taxon>
        <taxon>Iuroidea</taxon>
        <taxon>Hadrurus</taxon>
    </lineage>
</organism>
<comment type="catalytic activity">
    <reaction evidence="9 10">
        <text>(2R)-3-phosphoglycerate + NAD(+) = 3-phosphooxypyruvate + NADH + H(+)</text>
        <dbReference type="Rhea" id="RHEA:12641"/>
        <dbReference type="ChEBI" id="CHEBI:15378"/>
        <dbReference type="ChEBI" id="CHEBI:18110"/>
        <dbReference type="ChEBI" id="CHEBI:57540"/>
        <dbReference type="ChEBI" id="CHEBI:57945"/>
        <dbReference type="ChEBI" id="CHEBI:58272"/>
        <dbReference type="EC" id="1.1.1.95"/>
    </reaction>
</comment>
<keyword evidence="4" id="KW-0597">Phosphoprotein</keyword>
<sequence length="533" mass="56853">MSFMLRTVLISEAVDVTCAKILEQNGVTVTTKVGLSKEQLVKELKNFDGLIVRSATKVTADVIEAAENLKVIGRAGTGVDNIDCNAATRNGILVVNAPGGNALSAAELTCGMIVAMSRNITNACASLKSGKWDRKAFMGQELLDKTLGIIGLGRIGREVAQRMQAFGMKTIGFDPLVSPEESIRFGVETYELDKLWPLVDYITVHTPLIPQTKNLINDDVFAKCQKGVKVVNCARGGIIDEEALLRALESGQCGGAGLDVFLEEPPKNTALLHHPKVICTPHLGASTIEAQNRVAVEIADQFVDLLNGKNIMGVVNSPSFCQLLAPVNKPWSTLCQSLGKLAAALMPSGSGDIKLTVSTCGLPLEKTVNYLSTAVLVGLLKQRIKKGINSINAPILAKEAGIQVHKSHINQFDKLPDQCIGSAVIVEISSGANSHSIVGTVAGSIPLLCSLQGCTFQPHLQLFGNLLMCKTGENKDILEKLIGILSKAGIVIHSISISSPSDGKLWYMLNTGGKFIKYEEVNAIVDTATHIIL</sequence>
<evidence type="ECO:0000259" key="13">
    <source>
        <dbReference type="Pfam" id="PF19304"/>
    </source>
</evidence>
<name>A0A1W7RAQ6_9SCOR</name>
<evidence type="ECO:0000259" key="12">
    <source>
        <dbReference type="Pfam" id="PF02826"/>
    </source>
</evidence>
<dbReference type="InterPro" id="IPR006236">
    <property type="entry name" value="PGDH"/>
</dbReference>
<dbReference type="SUPFAM" id="SSF52283">
    <property type="entry name" value="Formate/glycerate dehydrogenase catalytic domain-like"/>
    <property type="match status" value="1"/>
</dbReference>
<keyword evidence="6 10" id="KW-0560">Oxidoreductase</keyword>
<dbReference type="Gene3D" id="3.40.50.720">
    <property type="entry name" value="NAD(P)-binding Rossmann-like Domain"/>
    <property type="match status" value="2"/>
</dbReference>
<dbReference type="InterPro" id="IPR006139">
    <property type="entry name" value="D-isomer_2_OHA_DH_cat_dom"/>
</dbReference>
<comment type="subunit">
    <text evidence="3">Homotetramer.</text>
</comment>
<reference evidence="14" key="1">
    <citation type="submission" date="2016-11" db="EMBL/GenBank/DDBJ databases">
        <title>Venom-gland transcriptomics and venom proteomics of the black-back scorpion (Hadrurus spadix) reveal detectability challenges and an unexplored realm of animal toxin diversity.</title>
        <authorList>
            <person name="Rokyta D.R."/>
            <person name="Ward M.J."/>
        </authorList>
    </citation>
    <scope>NUCLEOTIDE SEQUENCE</scope>
    <source>
        <tissue evidence="14">Venom gland</tissue>
    </source>
</reference>
<dbReference type="GO" id="GO:0004617">
    <property type="term" value="F:phosphoglycerate dehydrogenase activity"/>
    <property type="evidence" value="ECO:0007669"/>
    <property type="project" value="UniProtKB-EC"/>
</dbReference>
<feature type="domain" description="D-isomer specific 2-hydroxyacid dehydrogenase NAD-binding" evidence="12">
    <location>
        <begin position="111"/>
        <end position="284"/>
    </location>
</feature>
<keyword evidence="7 10" id="KW-0520">NAD</keyword>
<protein>
    <recommendedName>
        <fullName evidence="10">D-3-phosphoglycerate dehydrogenase</fullName>
        <ecNumber evidence="10">1.1.1.95</ecNumber>
    </recommendedName>
</protein>
<dbReference type="InterPro" id="IPR029752">
    <property type="entry name" value="D-isomer_DH_CS1"/>
</dbReference>
<evidence type="ECO:0000256" key="3">
    <source>
        <dbReference type="ARBA" id="ARBA00011881"/>
    </source>
</evidence>
<comment type="pathway">
    <text evidence="1 10">Amino-acid biosynthesis; L-serine biosynthesis; L-serine from 3-phospho-D-glycerate: step 1/3.</text>
</comment>
<evidence type="ECO:0000256" key="9">
    <source>
        <dbReference type="ARBA" id="ARBA00048731"/>
    </source>
</evidence>
<dbReference type="CDD" id="cd12173">
    <property type="entry name" value="PGDH_4"/>
    <property type="match status" value="1"/>
</dbReference>
<dbReference type="Pfam" id="PF19304">
    <property type="entry name" value="PGDH_inter"/>
    <property type="match status" value="1"/>
</dbReference>
<dbReference type="UniPathway" id="UPA00135">
    <property type="reaction ID" value="UER00196"/>
</dbReference>
<dbReference type="InterPro" id="IPR029009">
    <property type="entry name" value="ASB_dom_sf"/>
</dbReference>
<dbReference type="PANTHER" id="PTHR42938">
    <property type="entry name" value="FORMATE DEHYDROGENASE 1"/>
    <property type="match status" value="1"/>
</dbReference>
<proteinExistence type="inferred from homology"/>
<dbReference type="InterPro" id="IPR045626">
    <property type="entry name" value="PGDH_ASB_dom"/>
</dbReference>
<dbReference type="SUPFAM" id="SSF51735">
    <property type="entry name" value="NAD(P)-binding Rossmann-fold domains"/>
    <property type="match status" value="1"/>
</dbReference>